<dbReference type="RefSeq" id="WP_344544864.1">
    <property type="nucleotide sequence ID" value="NZ_BAAATD010000007.1"/>
</dbReference>
<protein>
    <recommendedName>
        <fullName evidence="3">(2Fe-2S)-binding protein</fullName>
    </recommendedName>
</protein>
<accession>A0ABP6CAM8</accession>
<organism evidence="1 2">
    <name type="scientific">Actinomadura fulvescens</name>
    <dbReference type="NCBI Taxonomy" id="46160"/>
    <lineage>
        <taxon>Bacteria</taxon>
        <taxon>Bacillati</taxon>
        <taxon>Actinomycetota</taxon>
        <taxon>Actinomycetes</taxon>
        <taxon>Streptosporangiales</taxon>
        <taxon>Thermomonosporaceae</taxon>
        <taxon>Actinomadura</taxon>
    </lineage>
</organism>
<comment type="caution">
    <text evidence="1">The sequence shown here is derived from an EMBL/GenBank/DDBJ whole genome shotgun (WGS) entry which is preliminary data.</text>
</comment>
<dbReference type="Proteomes" id="UP001501509">
    <property type="component" value="Unassembled WGS sequence"/>
</dbReference>
<evidence type="ECO:0008006" key="3">
    <source>
        <dbReference type="Google" id="ProtNLM"/>
    </source>
</evidence>
<reference evidence="2" key="1">
    <citation type="journal article" date="2019" name="Int. J. Syst. Evol. Microbiol.">
        <title>The Global Catalogue of Microorganisms (GCM) 10K type strain sequencing project: providing services to taxonomists for standard genome sequencing and annotation.</title>
        <authorList>
            <consortium name="The Broad Institute Genomics Platform"/>
            <consortium name="The Broad Institute Genome Sequencing Center for Infectious Disease"/>
            <person name="Wu L."/>
            <person name="Ma J."/>
        </authorList>
    </citation>
    <scope>NUCLEOTIDE SEQUENCE [LARGE SCALE GENOMIC DNA]</scope>
    <source>
        <strain evidence="2">JCM 6833</strain>
    </source>
</reference>
<dbReference type="EMBL" id="BAAATD010000007">
    <property type="protein sequence ID" value="GAA2610848.1"/>
    <property type="molecule type" value="Genomic_DNA"/>
</dbReference>
<name>A0ABP6CAM8_9ACTN</name>
<sequence>MSGVAVSDGRDAETALEPLMDVLRTAEAAGITLGVAPGLRAEADWVSVADLTRAPSAALEAMVEQAAERWSAPLHVAAALWWKGFSYWTALPVAVGWALGGHVPLMTPENTAVRPLPGEPFMIVGLNETRVASGTAGELGAVIRDTLIERLHAPVIETLHELTRTGRRGLWGSVAEALVEPFAMLGMGAGTAQGLLDAVGGPVAGLVEMPSLRRRTCCLWVTLPGSDACPTCCVSTPKEPACPTC</sequence>
<evidence type="ECO:0000313" key="2">
    <source>
        <dbReference type="Proteomes" id="UP001501509"/>
    </source>
</evidence>
<keyword evidence="2" id="KW-1185">Reference proteome</keyword>
<gene>
    <name evidence="1" type="ORF">GCM10010411_51610</name>
</gene>
<proteinExistence type="predicted"/>
<evidence type="ECO:0000313" key="1">
    <source>
        <dbReference type="EMBL" id="GAA2610848.1"/>
    </source>
</evidence>